<dbReference type="EMBL" id="KN824290">
    <property type="protein sequence ID" value="KIM29046.1"/>
    <property type="molecule type" value="Genomic_DNA"/>
</dbReference>
<evidence type="ECO:0000259" key="2">
    <source>
        <dbReference type="Pfam" id="PF00582"/>
    </source>
</evidence>
<feature type="compositionally biased region" description="Basic and acidic residues" evidence="1">
    <location>
        <begin position="106"/>
        <end position="119"/>
    </location>
</feature>
<dbReference type="Gene3D" id="3.40.50.620">
    <property type="entry name" value="HUPs"/>
    <property type="match status" value="1"/>
</dbReference>
<proteinExistence type="predicted"/>
<name>A0A0C3BC83_SERVB</name>
<evidence type="ECO:0000313" key="4">
    <source>
        <dbReference type="Proteomes" id="UP000054097"/>
    </source>
</evidence>
<feature type="compositionally biased region" description="Acidic residues" evidence="1">
    <location>
        <begin position="182"/>
        <end position="203"/>
    </location>
</feature>
<feature type="compositionally biased region" description="Polar residues" evidence="1">
    <location>
        <begin position="85"/>
        <end position="104"/>
    </location>
</feature>
<feature type="region of interest" description="Disordered" evidence="1">
    <location>
        <begin position="450"/>
        <end position="472"/>
    </location>
</feature>
<dbReference type="SUPFAM" id="SSF52402">
    <property type="entry name" value="Adenine nucleotide alpha hydrolases-like"/>
    <property type="match status" value="1"/>
</dbReference>
<sequence length="541" mass="58752">MAEIPTKFKKFKKSRKPLLSEVDGDLDSTPSPESYQSTTKSLADLELEANHLILSAVRSDSRPPSIKAGPSRSNSFGNGVPYMSKISSIMPSLTGLSLSRTPTIEDNGRGRKKEKEKAEGSTSRGSSALRSMSPFRRRSRTRERSPSVEALRQSQSDIDSDSESVGPRSSRSPRNAFGDGDSPSDSDDSDEDSSDQFDDETEDNTEKNAGVEPLDHQDEIGEYEPDPLGEGVNIVRLEEPMFQAHPSIGPSGGPRRKKTLKADVLALETAPPVFQKDRCAVTITHGDPRSYCVGRPGRKYMVASDLSEESKYAVEWGIGTVLKDGDEMTIVTVSETETKLDSTGPQADRMAKLRNQQERQALAYLLVRQATALLQRTRLNVTVKCQAIHAKNSRHTLLDIIDVIQPIMVIVGSRGIGKLKGILLGSTSHYLIQKSSVPVMVARRRLKRAVRHSQMPPKRTKHVSLAEANIDKAGKGSAEKNVQALRAEIAQEEASRQKVGIAPTLSPTSPISPAMDSALQGAAESDSDSDSEEGVKVPGAS</sequence>
<evidence type="ECO:0000256" key="1">
    <source>
        <dbReference type="SAM" id="MobiDB-lite"/>
    </source>
</evidence>
<feature type="compositionally biased region" description="Basic residues" evidence="1">
    <location>
        <begin position="7"/>
        <end position="16"/>
    </location>
</feature>
<dbReference type="PRINTS" id="PR01438">
    <property type="entry name" value="UNVRSLSTRESS"/>
</dbReference>
<protein>
    <recommendedName>
        <fullName evidence="2">UspA domain-containing protein</fullName>
    </recommendedName>
</protein>
<accession>A0A0C3BC83</accession>
<dbReference type="OrthoDB" id="992776at2759"/>
<reference evidence="4" key="2">
    <citation type="submission" date="2015-01" db="EMBL/GenBank/DDBJ databases">
        <title>Evolutionary Origins and Diversification of the Mycorrhizal Mutualists.</title>
        <authorList>
            <consortium name="DOE Joint Genome Institute"/>
            <consortium name="Mycorrhizal Genomics Consortium"/>
            <person name="Kohler A."/>
            <person name="Kuo A."/>
            <person name="Nagy L.G."/>
            <person name="Floudas D."/>
            <person name="Copeland A."/>
            <person name="Barry K.W."/>
            <person name="Cichocki N."/>
            <person name="Veneault-Fourrey C."/>
            <person name="LaButti K."/>
            <person name="Lindquist E.A."/>
            <person name="Lipzen A."/>
            <person name="Lundell T."/>
            <person name="Morin E."/>
            <person name="Murat C."/>
            <person name="Riley R."/>
            <person name="Ohm R."/>
            <person name="Sun H."/>
            <person name="Tunlid A."/>
            <person name="Henrissat B."/>
            <person name="Grigoriev I.V."/>
            <person name="Hibbett D.S."/>
            <person name="Martin F."/>
        </authorList>
    </citation>
    <scope>NUCLEOTIDE SEQUENCE [LARGE SCALE GENOMIC DNA]</scope>
    <source>
        <strain evidence="4">MAFF 305830</strain>
    </source>
</reference>
<feature type="domain" description="UspA" evidence="2">
    <location>
        <begin position="299"/>
        <end position="443"/>
    </location>
</feature>
<keyword evidence="4" id="KW-1185">Reference proteome</keyword>
<feature type="region of interest" description="Disordered" evidence="1">
    <location>
        <begin position="492"/>
        <end position="541"/>
    </location>
</feature>
<dbReference type="PANTHER" id="PTHR46100:SF4">
    <property type="entry name" value="USPA DOMAIN-CONTAINING PROTEIN"/>
    <property type="match status" value="1"/>
</dbReference>
<gene>
    <name evidence="3" type="ORF">M408DRAFT_329071</name>
</gene>
<feature type="region of interest" description="Disordered" evidence="1">
    <location>
        <begin position="1"/>
        <end position="40"/>
    </location>
</feature>
<organism evidence="3 4">
    <name type="scientific">Serendipita vermifera MAFF 305830</name>
    <dbReference type="NCBI Taxonomy" id="933852"/>
    <lineage>
        <taxon>Eukaryota</taxon>
        <taxon>Fungi</taxon>
        <taxon>Dikarya</taxon>
        <taxon>Basidiomycota</taxon>
        <taxon>Agaricomycotina</taxon>
        <taxon>Agaricomycetes</taxon>
        <taxon>Sebacinales</taxon>
        <taxon>Serendipitaceae</taxon>
        <taxon>Serendipita</taxon>
    </lineage>
</organism>
<dbReference type="HOGENOM" id="CLU_020600_0_0_1"/>
<dbReference type="InterPro" id="IPR006016">
    <property type="entry name" value="UspA"/>
</dbReference>
<dbReference type="STRING" id="933852.A0A0C3BC83"/>
<dbReference type="InterPro" id="IPR014729">
    <property type="entry name" value="Rossmann-like_a/b/a_fold"/>
</dbReference>
<feature type="region of interest" description="Disordered" evidence="1">
    <location>
        <begin position="56"/>
        <end position="229"/>
    </location>
</feature>
<dbReference type="PANTHER" id="PTHR46100">
    <property type="entry name" value="IMP2'P"/>
    <property type="match status" value="1"/>
</dbReference>
<dbReference type="Pfam" id="PF00582">
    <property type="entry name" value="Usp"/>
    <property type="match status" value="1"/>
</dbReference>
<evidence type="ECO:0000313" key="3">
    <source>
        <dbReference type="EMBL" id="KIM29046.1"/>
    </source>
</evidence>
<dbReference type="AlphaFoldDB" id="A0A0C3BC83"/>
<dbReference type="Proteomes" id="UP000054097">
    <property type="component" value="Unassembled WGS sequence"/>
</dbReference>
<feature type="compositionally biased region" description="Polar residues" evidence="1">
    <location>
        <begin position="28"/>
        <end position="40"/>
    </location>
</feature>
<dbReference type="InterPro" id="IPR006015">
    <property type="entry name" value="Universal_stress_UspA"/>
</dbReference>
<dbReference type="CDD" id="cd23659">
    <property type="entry name" value="USP_At3g01520-like"/>
    <property type="match status" value="1"/>
</dbReference>
<feature type="compositionally biased region" description="Polar residues" evidence="1">
    <location>
        <begin position="120"/>
        <end position="129"/>
    </location>
</feature>
<reference evidence="3 4" key="1">
    <citation type="submission" date="2014-04" db="EMBL/GenBank/DDBJ databases">
        <authorList>
            <consortium name="DOE Joint Genome Institute"/>
            <person name="Kuo A."/>
            <person name="Zuccaro A."/>
            <person name="Kohler A."/>
            <person name="Nagy L.G."/>
            <person name="Floudas D."/>
            <person name="Copeland A."/>
            <person name="Barry K.W."/>
            <person name="Cichocki N."/>
            <person name="Veneault-Fourrey C."/>
            <person name="LaButti K."/>
            <person name="Lindquist E.A."/>
            <person name="Lipzen A."/>
            <person name="Lundell T."/>
            <person name="Morin E."/>
            <person name="Murat C."/>
            <person name="Sun H."/>
            <person name="Tunlid A."/>
            <person name="Henrissat B."/>
            <person name="Grigoriev I.V."/>
            <person name="Hibbett D.S."/>
            <person name="Martin F."/>
            <person name="Nordberg H.P."/>
            <person name="Cantor M.N."/>
            <person name="Hua S.X."/>
        </authorList>
    </citation>
    <scope>NUCLEOTIDE SEQUENCE [LARGE SCALE GENOMIC DNA]</scope>
    <source>
        <strain evidence="3 4">MAFF 305830</strain>
    </source>
</reference>